<keyword evidence="1" id="KW-1133">Transmembrane helix</keyword>
<keyword evidence="1" id="KW-0813">Transport</keyword>
<keyword evidence="1" id="KW-0997">Cell inner membrane</keyword>
<evidence type="ECO:0000313" key="2">
    <source>
        <dbReference type="EMBL" id="MBB3065241.1"/>
    </source>
</evidence>
<gene>
    <name evidence="2" type="ORF">FHR98_001520</name>
</gene>
<dbReference type="Pfam" id="PF02592">
    <property type="entry name" value="Vut_1"/>
    <property type="match status" value="2"/>
</dbReference>
<feature type="transmembrane region" description="Helical" evidence="1">
    <location>
        <begin position="69"/>
        <end position="87"/>
    </location>
</feature>
<feature type="transmembrane region" description="Helical" evidence="1">
    <location>
        <begin position="42"/>
        <end position="57"/>
    </location>
</feature>
<dbReference type="EMBL" id="JACHXA010000003">
    <property type="protein sequence ID" value="MBB3065241.1"/>
    <property type="molecule type" value="Genomic_DNA"/>
</dbReference>
<dbReference type="GO" id="GO:0022857">
    <property type="term" value="F:transmembrane transporter activity"/>
    <property type="evidence" value="ECO:0007669"/>
    <property type="project" value="UniProtKB-UniRule"/>
</dbReference>
<protein>
    <recommendedName>
        <fullName evidence="1">Probable queuosine precursor transporter</fullName>
        <shortName evidence="1">Q precursor transporter</shortName>
    </recommendedName>
</protein>
<sequence>MTIKSGMNPTGIPFRLLLPPLVAMALVIVLSNELVQHPINDWLTWGAISYPIAFLVTDTTNRLLGAKNARWVVALGFVIGVALSLLVDVRIAIASGSAFLVAQMLDISVFNQLRRAVWWKAPLVSSVIGSAVDTALFFSLAFAGTGLPWITWAWGDFGAKLFMAATLLPVFRLIVTYYPARLRLEEPA</sequence>
<dbReference type="Proteomes" id="UP000581135">
    <property type="component" value="Unassembled WGS sequence"/>
</dbReference>
<comment type="caution">
    <text evidence="2">The sequence shown here is derived from an EMBL/GenBank/DDBJ whole genome shotgun (WGS) entry which is preliminary data.</text>
</comment>
<evidence type="ECO:0000256" key="1">
    <source>
        <dbReference type="HAMAP-Rule" id="MF_02088"/>
    </source>
</evidence>
<evidence type="ECO:0000313" key="3">
    <source>
        <dbReference type="Proteomes" id="UP000581135"/>
    </source>
</evidence>
<comment type="subcellular location">
    <subcellularLocation>
        <location evidence="1">Cell inner membrane</location>
        <topology evidence="1">Multi-pass membrane protein</topology>
    </subcellularLocation>
</comment>
<name>A0A839SR17_9PROT</name>
<proteinExistence type="inferred from homology"/>
<accession>A0A839SR17</accession>
<comment type="function">
    <text evidence="1">Involved in the import of queuosine (Q) precursors, required for Q precursor salvage.</text>
</comment>
<dbReference type="PANTHER" id="PTHR34300:SF1">
    <property type="entry name" value="QUEUOSINE PRECURSOR TRANSPORTER"/>
    <property type="match status" value="1"/>
</dbReference>
<reference evidence="2 3" key="1">
    <citation type="submission" date="2020-08" db="EMBL/GenBank/DDBJ databases">
        <title>Genomic Encyclopedia of Type Strains, Phase III (KMG-III): the genomes of soil and plant-associated and newly described type strains.</title>
        <authorList>
            <person name="Whitman W."/>
        </authorList>
    </citation>
    <scope>NUCLEOTIDE SEQUENCE [LARGE SCALE GENOMIC DNA]</scope>
    <source>
        <strain evidence="2 3">CECT 8803</strain>
    </source>
</reference>
<dbReference type="RefSeq" id="WP_322091227.1">
    <property type="nucleotide sequence ID" value="NZ_JACHXA010000003.1"/>
</dbReference>
<comment type="similarity">
    <text evidence="1">Belongs to the vitamin uptake transporter (VUT/ECF) (TC 2.A.88) family. Q precursor transporter subfamily.</text>
</comment>
<feature type="transmembrane region" description="Helical" evidence="1">
    <location>
        <begin position="12"/>
        <end position="30"/>
    </location>
</feature>
<organism evidence="2 3">
    <name type="scientific">Limibacillus halophilus</name>
    <dbReference type="NCBI Taxonomy" id="1579333"/>
    <lineage>
        <taxon>Bacteria</taxon>
        <taxon>Pseudomonadati</taxon>
        <taxon>Pseudomonadota</taxon>
        <taxon>Alphaproteobacteria</taxon>
        <taxon>Rhodospirillales</taxon>
        <taxon>Rhodovibrionaceae</taxon>
        <taxon>Limibacillus</taxon>
    </lineage>
</organism>
<keyword evidence="1" id="KW-0812">Transmembrane</keyword>
<keyword evidence="1" id="KW-1003">Cell membrane</keyword>
<feature type="transmembrane region" description="Helical" evidence="1">
    <location>
        <begin position="134"/>
        <end position="155"/>
    </location>
</feature>
<keyword evidence="3" id="KW-1185">Reference proteome</keyword>
<dbReference type="InterPro" id="IPR003744">
    <property type="entry name" value="YhhQ"/>
</dbReference>
<feature type="transmembrane region" description="Helical" evidence="1">
    <location>
        <begin position="161"/>
        <end position="180"/>
    </location>
</feature>
<dbReference type="HAMAP" id="MF_02088">
    <property type="entry name" value="Q_prec_transport"/>
    <property type="match status" value="1"/>
</dbReference>
<dbReference type="GO" id="GO:0005886">
    <property type="term" value="C:plasma membrane"/>
    <property type="evidence" value="ECO:0007669"/>
    <property type="project" value="UniProtKB-SubCell"/>
</dbReference>
<dbReference type="AlphaFoldDB" id="A0A839SR17"/>
<dbReference type="PANTHER" id="PTHR34300">
    <property type="entry name" value="QUEUOSINE PRECURSOR TRANSPORTER-RELATED"/>
    <property type="match status" value="1"/>
</dbReference>
<keyword evidence="1" id="KW-0472">Membrane</keyword>